<evidence type="ECO:0000313" key="4">
    <source>
        <dbReference type="Proteomes" id="UP000192536"/>
    </source>
</evidence>
<name>A0A1X0WHJ8_9GAMM</name>
<keyword evidence="4" id="KW-1185">Reference proteome</keyword>
<gene>
    <name evidence="3" type="ORF">BS640_06755</name>
</gene>
<evidence type="ECO:0000259" key="2">
    <source>
        <dbReference type="Pfam" id="PF04982"/>
    </source>
</evidence>
<evidence type="ECO:0000313" key="3">
    <source>
        <dbReference type="EMBL" id="ORJ26266.1"/>
    </source>
</evidence>
<reference evidence="3 4" key="1">
    <citation type="journal article" date="2017" name="Int. J. Syst. Evol. Microbiol.">
        <title>Rouxiella badensis sp. nov. and Rouxiella silvae sp. nov. isolated from peat bog soil in Germany and emendation of the genus description.</title>
        <authorList>
            <person name="Le Fleche-Mateos A."/>
            <person name="Kugler J.H."/>
            <person name="Hansen S.H."/>
            <person name="Syldatk C."/>
            <person name="Hausmann R."/>
            <person name="Lomprez F."/>
            <person name="Vandenbogaert M."/>
            <person name="Manuguerra J.C."/>
            <person name="Grimont P.A."/>
        </authorList>
    </citation>
    <scope>NUCLEOTIDE SEQUENCE [LARGE SCALE GENOMIC DNA]</scope>
    <source>
        <strain evidence="3 4">DSM 100043</strain>
    </source>
</reference>
<dbReference type="STRING" id="1646377.BS640_06755"/>
<feature type="transmembrane region" description="Helical" evidence="1">
    <location>
        <begin position="34"/>
        <end position="55"/>
    </location>
</feature>
<keyword evidence="1" id="KW-0472">Membrane</keyword>
<dbReference type="AlphaFoldDB" id="A0A1X0WHJ8"/>
<keyword evidence="1" id="KW-0812">Transmembrane</keyword>
<keyword evidence="1" id="KW-1133">Transmembrane helix</keyword>
<accession>A0A1X0WHJ8</accession>
<proteinExistence type="predicted"/>
<protein>
    <submittedName>
        <fullName evidence="3">HPP family protein</fullName>
    </submittedName>
</protein>
<dbReference type="PANTHER" id="PTHR33741:SF5">
    <property type="entry name" value="TRANSMEMBRANE PROTEIN DDB_G0269096-RELATED"/>
    <property type="match status" value="1"/>
</dbReference>
<sequence length="262" mass="27625">MVTYCVMNLLIKKLKTACDHFWPQAVISSRRERIVGCVGAAFGIILTEWLCRLSVGESVPWLIAPMGASAVLMFAVPASPLAQPWAVIGGNLLASVVGVTCALAIPDASVAAALAVAISIALMFPLRCLHPPSGAVAITAVLGGPTITHLGYGFALYPVLLNSLLLTGAALLFNNTMKRRYPHSVHSVRSSVPPASVTPLTPAPTLSITAADLQAALKENAEVLDIDEDSLLEVFSRAESIARRRHALDASETQTQPTRIAS</sequence>
<dbReference type="Proteomes" id="UP000192536">
    <property type="component" value="Unassembled WGS sequence"/>
</dbReference>
<dbReference type="EMBL" id="MRWE01000008">
    <property type="protein sequence ID" value="ORJ26266.1"/>
    <property type="molecule type" value="Genomic_DNA"/>
</dbReference>
<dbReference type="InterPro" id="IPR058581">
    <property type="entry name" value="TM_HPP"/>
</dbReference>
<organism evidence="3 4">
    <name type="scientific">Rouxiella badensis</name>
    <dbReference type="NCBI Taxonomy" id="1646377"/>
    <lineage>
        <taxon>Bacteria</taxon>
        <taxon>Pseudomonadati</taxon>
        <taxon>Pseudomonadota</taxon>
        <taxon>Gammaproteobacteria</taxon>
        <taxon>Enterobacterales</taxon>
        <taxon>Yersiniaceae</taxon>
        <taxon>Rouxiella</taxon>
    </lineage>
</organism>
<feature type="domain" description="HPP transmembrane region" evidence="2">
    <location>
        <begin position="29"/>
        <end position="182"/>
    </location>
</feature>
<dbReference type="InterPro" id="IPR007065">
    <property type="entry name" value="HPP"/>
</dbReference>
<feature type="transmembrane region" description="Helical" evidence="1">
    <location>
        <begin position="93"/>
        <end position="124"/>
    </location>
</feature>
<evidence type="ECO:0000256" key="1">
    <source>
        <dbReference type="SAM" id="Phobius"/>
    </source>
</evidence>
<feature type="transmembrane region" description="Helical" evidence="1">
    <location>
        <begin position="154"/>
        <end position="173"/>
    </location>
</feature>
<dbReference type="Pfam" id="PF04982">
    <property type="entry name" value="TM_HPP"/>
    <property type="match status" value="1"/>
</dbReference>
<comment type="caution">
    <text evidence="3">The sequence shown here is derived from an EMBL/GenBank/DDBJ whole genome shotgun (WGS) entry which is preliminary data.</text>
</comment>
<dbReference type="PANTHER" id="PTHR33741">
    <property type="entry name" value="TRANSMEMBRANE PROTEIN DDB_G0269096-RELATED"/>
    <property type="match status" value="1"/>
</dbReference>